<proteinExistence type="predicted"/>
<dbReference type="AlphaFoldDB" id="A0A7S6VZZ8"/>
<evidence type="ECO:0000313" key="3">
    <source>
        <dbReference type="Proteomes" id="UP000593966"/>
    </source>
</evidence>
<feature type="transmembrane region" description="Helical" evidence="1">
    <location>
        <begin position="6"/>
        <end position="27"/>
    </location>
</feature>
<accession>A0A7S6VZZ8</accession>
<keyword evidence="1" id="KW-1133">Transmembrane helix</keyword>
<sequence length="72" mass="8554">MKIALIALVILSVVVVLSLLMISFKLLRKTQKEELAERREMRKSGDYQMHPQVAEEWKRLEQMKKDLENKNK</sequence>
<keyword evidence="1" id="KW-0472">Membrane</keyword>
<dbReference type="RefSeq" id="WP_174493563.1">
    <property type="nucleotide sequence ID" value="NZ_CP048659.1"/>
</dbReference>
<organism evidence="2 3">
    <name type="scientific">Acinetobacter piscicola</name>
    <dbReference type="NCBI Taxonomy" id="2006115"/>
    <lineage>
        <taxon>Bacteria</taxon>
        <taxon>Pseudomonadati</taxon>
        <taxon>Pseudomonadota</taxon>
        <taxon>Gammaproteobacteria</taxon>
        <taxon>Moraxellales</taxon>
        <taxon>Moraxellaceae</taxon>
        <taxon>Acinetobacter</taxon>
    </lineage>
</organism>
<dbReference type="Proteomes" id="UP000593966">
    <property type="component" value="Chromosome"/>
</dbReference>
<evidence type="ECO:0000313" key="2">
    <source>
        <dbReference type="EMBL" id="QOW47950.1"/>
    </source>
</evidence>
<gene>
    <name evidence="2" type="ORF">G0028_13705</name>
</gene>
<name>A0A7S6VZZ8_9GAMM</name>
<reference evidence="2 3" key="1">
    <citation type="submission" date="2020-02" db="EMBL/GenBank/DDBJ databases">
        <title>Tigecycline-resistant Acinetobacter species from pigs and migratory birds.</title>
        <authorList>
            <person name="Chen C."/>
            <person name="Sun J."/>
            <person name="Liao X.-P."/>
            <person name="Liu Y.-H."/>
        </authorList>
    </citation>
    <scope>NUCLEOTIDE SEQUENCE [LARGE SCALE GENOMIC DNA]</scope>
    <source>
        <strain evidence="2 3">YH12207_T</strain>
    </source>
</reference>
<keyword evidence="3" id="KW-1185">Reference proteome</keyword>
<dbReference type="EMBL" id="CP048659">
    <property type="protein sequence ID" value="QOW47950.1"/>
    <property type="molecule type" value="Genomic_DNA"/>
</dbReference>
<evidence type="ECO:0000256" key="1">
    <source>
        <dbReference type="SAM" id="Phobius"/>
    </source>
</evidence>
<protein>
    <submittedName>
        <fullName evidence="2">Uncharacterized protein</fullName>
    </submittedName>
</protein>
<keyword evidence="1" id="KW-0812">Transmembrane</keyword>